<evidence type="ECO:0000313" key="1">
    <source>
        <dbReference type="EMBL" id="CAK9155846.1"/>
    </source>
</evidence>
<keyword evidence="2" id="KW-1185">Reference proteome</keyword>
<accession>A0ABC8SIG8</accession>
<reference evidence="1 2" key="1">
    <citation type="submission" date="2024-02" db="EMBL/GenBank/DDBJ databases">
        <authorList>
            <person name="Vignale AGUSTIN F."/>
            <person name="Sosa J E."/>
            <person name="Modenutti C."/>
        </authorList>
    </citation>
    <scope>NUCLEOTIDE SEQUENCE [LARGE SCALE GENOMIC DNA]</scope>
</reference>
<proteinExistence type="predicted"/>
<dbReference type="EMBL" id="CAUOFW020002747">
    <property type="protein sequence ID" value="CAK9155846.1"/>
    <property type="molecule type" value="Genomic_DNA"/>
</dbReference>
<gene>
    <name evidence="1" type="ORF">ILEXP_LOCUS24259</name>
</gene>
<comment type="caution">
    <text evidence="1">The sequence shown here is derived from an EMBL/GenBank/DDBJ whole genome shotgun (WGS) entry which is preliminary data.</text>
</comment>
<organism evidence="1 2">
    <name type="scientific">Ilex paraguariensis</name>
    <name type="common">yerba mate</name>
    <dbReference type="NCBI Taxonomy" id="185542"/>
    <lineage>
        <taxon>Eukaryota</taxon>
        <taxon>Viridiplantae</taxon>
        <taxon>Streptophyta</taxon>
        <taxon>Embryophyta</taxon>
        <taxon>Tracheophyta</taxon>
        <taxon>Spermatophyta</taxon>
        <taxon>Magnoliopsida</taxon>
        <taxon>eudicotyledons</taxon>
        <taxon>Gunneridae</taxon>
        <taxon>Pentapetalae</taxon>
        <taxon>asterids</taxon>
        <taxon>campanulids</taxon>
        <taxon>Aquifoliales</taxon>
        <taxon>Aquifoliaceae</taxon>
        <taxon>Ilex</taxon>
    </lineage>
</organism>
<dbReference type="Proteomes" id="UP001642360">
    <property type="component" value="Unassembled WGS sequence"/>
</dbReference>
<dbReference type="AlphaFoldDB" id="A0ABC8SIG8"/>
<name>A0ABC8SIG8_9AQUA</name>
<protein>
    <submittedName>
        <fullName evidence="1">Uncharacterized protein</fullName>
    </submittedName>
</protein>
<sequence length="65" mass="7541">MEMMYYQLARSSYQDSLKVLEADIQHANALYLNLFHILVYKVDTDGRPKISTHGRKATIKDFYGA</sequence>
<evidence type="ECO:0000313" key="2">
    <source>
        <dbReference type="Proteomes" id="UP001642360"/>
    </source>
</evidence>